<proteinExistence type="predicted"/>
<organism evidence="2 3">
    <name type="scientific">Phaeosphaeria nodorum (strain SN15 / ATCC MYA-4574 / FGSC 10173)</name>
    <name type="common">Glume blotch fungus</name>
    <name type="synonym">Parastagonospora nodorum</name>
    <dbReference type="NCBI Taxonomy" id="321614"/>
    <lineage>
        <taxon>Eukaryota</taxon>
        <taxon>Fungi</taxon>
        <taxon>Dikarya</taxon>
        <taxon>Ascomycota</taxon>
        <taxon>Pezizomycotina</taxon>
        <taxon>Dothideomycetes</taxon>
        <taxon>Pleosporomycetidae</taxon>
        <taxon>Pleosporales</taxon>
        <taxon>Pleosporineae</taxon>
        <taxon>Phaeosphaeriaceae</taxon>
        <taxon>Parastagonospora</taxon>
    </lineage>
</organism>
<protein>
    <recommendedName>
        <fullName evidence="1">C2H2-type domain-containing protein</fullName>
    </recommendedName>
</protein>
<name>A0A7U2I5N5_PHANO</name>
<dbReference type="OrthoDB" id="6105938at2759"/>
<feature type="domain" description="C2H2-type" evidence="1">
    <location>
        <begin position="16"/>
        <end position="38"/>
    </location>
</feature>
<dbReference type="InterPro" id="IPR036236">
    <property type="entry name" value="Znf_C2H2_sf"/>
</dbReference>
<dbReference type="OMA" id="DQNWALC"/>
<dbReference type="RefSeq" id="XP_001806285.1">
    <property type="nucleotide sequence ID" value="XM_001806233.1"/>
</dbReference>
<reference evidence="3" key="1">
    <citation type="journal article" date="2021" name="BMC Genomics">
        <title>Chromosome-level genome assembly and manually-curated proteome of model necrotroph Parastagonospora nodorum Sn15 reveals a genome-wide trove of candidate effector homologs, and redundancy of virulence-related functions within an accessory chromosome.</title>
        <authorList>
            <person name="Bertazzoni S."/>
            <person name="Jones D.A.B."/>
            <person name="Phan H.T."/>
            <person name="Tan K.-C."/>
            <person name="Hane J.K."/>
        </authorList>
    </citation>
    <scope>NUCLEOTIDE SEQUENCE [LARGE SCALE GENOMIC DNA]</scope>
    <source>
        <strain evidence="3">SN15 / ATCC MYA-4574 / FGSC 10173)</strain>
    </source>
</reference>
<dbReference type="EMBL" id="CP069039">
    <property type="protein sequence ID" value="QRD04311.1"/>
    <property type="molecule type" value="Genomic_DNA"/>
</dbReference>
<dbReference type="Proteomes" id="UP000663193">
    <property type="component" value="Chromosome 17"/>
</dbReference>
<sequence>MEQHRDAPAHMEMFSCAVCTRFFGDRKALAQHEASPPHVKMVAANRSAPLVGAVQPTHPPVPAMGENSSDFIAFEDEDARDDYEHEFNMRDTHTVSNFSDDDQDWVLCDKDCGWCGHCGDAVDY</sequence>
<evidence type="ECO:0000313" key="2">
    <source>
        <dbReference type="EMBL" id="QRD04311.1"/>
    </source>
</evidence>
<dbReference type="InterPro" id="IPR013087">
    <property type="entry name" value="Znf_C2H2_type"/>
</dbReference>
<dbReference type="KEGG" id="pno:SNOG_16159"/>
<gene>
    <name evidence="2" type="ORF">JI435_161590</name>
</gene>
<dbReference type="PROSITE" id="PS00028">
    <property type="entry name" value="ZINC_FINGER_C2H2_1"/>
    <property type="match status" value="1"/>
</dbReference>
<evidence type="ECO:0000313" key="3">
    <source>
        <dbReference type="Proteomes" id="UP000663193"/>
    </source>
</evidence>
<evidence type="ECO:0000259" key="1">
    <source>
        <dbReference type="PROSITE" id="PS00028"/>
    </source>
</evidence>
<dbReference type="AlphaFoldDB" id="A0A7U2I5N5"/>
<accession>A0A7U2I5N5</accession>
<dbReference type="Gene3D" id="3.30.160.60">
    <property type="entry name" value="Classic Zinc Finger"/>
    <property type="match status" value="1"/>
</dbReference>
<dbReference type="SUPFAM" id="SSF57667">
    <property type="entry name" value="beta-beta-alpha zinc fingers"/>
    <property type="match status" value="1"/>
</dbReference>
<keyword evidence="3" id="KW-1185">Reference proteome</keyword>
<dbReference type="VEuPathDB" id="FungiDB:JI435_161590"/>